<feature type="compositionally biased region" description="Low complexity" evidence="3">
    <location>
        <begin position="441"/>
        <end position="456"/>
    </location>
</feature>
<dbReference type="PANTHER" id="PTHR12136:SF103">
    <property type="entry name" value="PROTEIN ENHANCED DISEASE RESISTANCE 2-LIKE"/>
    <property type="match status" value="1"/>
</dbReference>
<dbReference type="SUPFAM" id="SSF50729">
    <property type="entry name" value="PH domain-like"/>
    <property type="match status" value="1"/>
</dbReference>
<evidence type="ECO:0000313" key="7">
    <source>
        <dbReference type="Proteomes" id="UP001396334"/>
    </source>
</evidence>
<reference evidence="6 7" key="1">
    <citation type="journal article" date="2024" name="G3 (Bethesda)">
        <title>Genome assembly of Hibiscus sabdariffa L. provides insights into metabolisms of medicinal natural products.</title>
        <authorList>
            <person name="Kim T."/>
        </authorList>
    </citation>
    <scope>NUCLEOTIDE SEQUENCE [LARGE SCALE GENOMIC DNA]</scope>
    <source>
        <strain evidence="6">TK-2024</strain>
        <tissue evidence="6">Old leaves</tissue>
    </source>
</reference>
<dbReference type="InterPro" id="IPR001849">
    <property type="entry name" value="PH_domain"/>
</dbReference>
<dbReference type="SMART" id="SM00233">
    <property type="entry name" value="PH"/>
    <property type="match status" value="1"/>
</dbReference>
<keyword evidence="7" id="KW-1185">Reference proteome</keyword>
<gene>
    <name evidence="6" type="ORF">V6N11_004289</name>
</gene>
<sequence length="728" mass="82511">MGISQNEATMEGWLYTIRSNRFGLQFPRKRYFILHNTLLRSFKTIPSSENEQPVRSAVIDSYIRVTDNGRESINKKVFFIFTIYSTSDINILLKLGASSSEEAAAWIHCLKDSALKASPCQANNFLGSPKNACPFLRSQSMKTKNQKNSFNWPFRSSVHAEAMTSDVTAPSSWKIIGCQNGLRLFKEAKVWDSHGGHWDDHPAIMAVSMVDGTSEAIFLALMSLGPSRSEWDFCFYHGSVVECLDSHTDIIHKKLYSDWLPWGMKRRDLLLQRYWRREDDGTYVILYHSVVHKKCPPQSGYVRAHLKSGGYVITPVNKGQQSIVKHMLAIDWKFWKFYLRPSAARSLTISMLERVAALRELFKGKKGNYSSKYLSREWLRHVHLPQTGKPDNKIEDDDLIENEVEKPASASVSLMDLNEEPDEFFDVPEASEFVDDDQSESELYSEPSSELCPSSSNHPEITSAAGFVRKLHDLATQKKGYMDLQEVAEDTQLYCFGNSLQEDPTCTLPCSWSAGDSSWFMIRGKNYLQDNGKITANGTLMQMVGADWLISDKREDDLGSRQGGIVQKHAAQAGLEFFFIVNFQIPGKSRYTLAVYYMMKSPLEDHPLLYKFVNGDDAFRNSRFKLIPCISQGSWIARKTVQKRASLLGQFIETHYFRGKNYMEVDIDVGSSAMARGAANFLLGYLNTLVVEMAFIIQGDTPEELPETLIGTCRLNHLDPSKALLTIP</sequence>
<evidence type="ECO:0008006" key="8">
    <source>
        <dbReference type="Google" id="ProtNLM"/>
    </source>
</evidence>
<dbReference type="SMART" id="SM00234">
    <property type="entry name" value="START"/>
    <property type="match status" value="1"/>
</dbReference>
<dbReference type="InterPro" id="IPR002913">
    <property type="entry name" value="START_lipid-bd_dom"/>
</dbReference>
<proteinExistence type="predicted"/>
<dbReference type="Gene3D" id="3.30.530.20">
    <property type="match status" value="1"/>
</dbReference>
<dbReference type="InterPro" id="IPR009769">
    <property type="entry name" value="EDR2_C"/>
</dbReference>
<dbReference type="Pfam" id="PF01852">
    <property type="entry name" value="START"/>
    <property type="match status" value="1"/>
</dbReference>
<dbReference type="InterPro" id="IPR045096">
    <property type="entry name" value="EDR2-like"/>
</dbReference>
<dbReference type="EMBL" id="JBBPBN010000015">
    <property type="protein sequence ID" value="KAK9024110.1"/>
    <property type="molecule type" value="Genomic_DNA"/>
</dbReference>
<dbReference type="PROSITE" id="PS50003">
    <property type="entry name" value="PH_DOMAIN"/>
    <property type="match status" value="1"/>
</dbReference>
<dbReference type="Pfam" id="PF00169">
    <property type="entry name" value="PH"/>
    <property type="match status" value="1"/>
</dbReference>
<comment type="caution">
    <text evidence="6">The sequence shown here is derived from an EMBL/GenBank/DDBJ whole genome shotgun (WGS) entry which is preliminary data.</text>
</comment>
<dbReference type="SUPFAM" id="SSF55961">
    <property type="entry name" value="Bet v1-like"/>
    <property type="match status" value="1"/>
</dbReference>
<dbReference type="Gene3D" id="2.30.29.30">
    <property type="entry name" value="Pleckstrin-homology domain (PH domain)/Phosphotyrosine-binding domain (PTB)"/>
    <property type="match status" value="1"/>
</dbReference>
<organism evidence="6 7">
    <name type="scientific">Hibiscus sabdariffa</name>
    <name type="common">roselle</name>
    <dbReference type="NCBI Taxonomy" id="183260"/>
    <lineage>
        <taxon>Eukaryota</taxon>
        <taxon>Viridiplantae</taxon>
        <taxon>Streptophyta</taxon>
        <taxon>Embryophyta</taxon>
        <taxon>Tracheophyta</taxon>
        <taxon>Spermatophyta</taxon>
        <taxon>Magnoliopsida</taxon>
        <taxon>eudicotyledons</taxon>
        <taxon>Gunneridae</taxon>
        <taxon>Pentapetalae</taxon>
        <taxon>rosids</taxon>
        <taxon>malvids</taxon>
        <taxon>Malvales</taxon>
        <taxon>Malvaceae</taxon>
        <taxon>Malvoideae</taxon>
        <taxon>Hibiscus</taxon>
    </lineage>
</organism>
<dbReference type="Proteomes" id="UP001396334">
    <property type="component" value="Unassembled WGS sequence"/>
</dbReference>
<evidence type="ECO:0000256" key="1">
    <source>
        <dbReference type="ARBA" id="ARBA00004240"/>
    </source>
</evidence>
<dbReference type="Pfam" id="PF07059">
    <property type="entry name" value="EDR2_C"/>
    <property type="match status" value="1"/>
</dbReference>
<dbReference type="CDD" id="cd00821">
    <property type="entry name" value="PH"/>
    <property type="match status" value="1"/>
</dbReference>
<feature type="region of interest" description="Disordered" evidence="3">
    <location>
        <begin position="436"/>
        <end position="457"/>
    </location>
</feature>
<comment type="subcellular location">
    <subcellularLocation>
        <location evidence="1">Endoplasmic reticulum</location>
    </subcellularLocation>
</comment>
<feature type="domain" description="START" evidence="5">
    <location>
        <begin position="173"/>
        <end position="347"/>
    </location>
</feature>
<dbReference type="PROSITE" id="PS50848">
    <property type="entry name" value="START"/>
    <property type="match status" value="1"/>
</dbReference>
<accession>A0ABR2SGC3</accession>
<evidence type="ECO:0000256" key="3">
    <source>
        <dbReference type="SAM" id="MobiDB-lite"/>
    </source>
</evidence>
<protein>
    <recommendedName>
        <fullName evidence="8">Protein ENHANCED DISEASE RESISTANCE 2-like</fullName>
    </recommendedName>
</protein>
<keyword evidence="2" id="KW-0256">Endoplasmic reticulum</keyword>
<name>A0ABR2SGC3_9ROSI</name>
<evidence type="ECO:0000259" key="5">
    <source>
        <dbReference type="PROSITE" id="PS50848"/>
    </source>
</evidence>
<dbReference type="CDD" id="cd00177">
    <property type="entry name" value="START"/>
    <property type="match status" value="1"/>
</dbReference>
<evidence type="ECO:0000256" key="2">
    <source>
        <dbReference type="ARBA" id="ARBA00022824"/>
    </source>
</evidence>
<evidence type="ECO:0000313" key="6">
    <source>
        <dbReference type="EMBL" id="KAK9024110.1"/>
    </source>
</evidence>
<dbReference type="InterPro" id="IPR023393">
    <property type="entry name" value="START-like_dom_sf"/>
</dbReference>
<feature type="domain" description="PH" evidence="4">
    <location>
        <begin position="7"/>
        <end position="115"/>
    </location>
</feature>
<dbReference type="PANTHER" id="PTHR12136">
    <property type="entry name" value="ENHANCED DISEASE RESISTANCE-RELATED"/>
    <property type="match status" value="1"/>
</dbReference>
<evidence type="ECO:0000259" key="4">
    <source>
        <dbReference type="PROSITE" id="PS50003"/>
    </source>
</evidence>
<dbReference type="InterPro" id="IPR011993">
    <property type="entry name" value="PH-like_dom_sf"/>
</dbReference>